<organism evidence="3 6">
    <name type="scientific">Didymodactylos carnosus</name>
    <dbReference type="NCBI Taxonomy" id="1234261"/>
    <lineage>
        <taxon>Eukaryota</taxon>
        <taxon>Metazoa</taxon>
        <taxon>Spiralia</taxon>
        <taxon>Gnathifera</taxon>
        <taxon>Rotifera</taxon>
        <taxon>Eurotatoria</taxon>
        <taxon>Bdelloidea</taxon>
        <taxon>Philodinida</taxon>
        <taxon>Philodinidae</taxon>
        <taxon>Didymodactylos</taxon>
    </lineage>
</organism>
<dbReference type="Proteomes" id="UP000677228">
    <property type="component" value="Unassembled WGS sequence"/>
</dbReference>
<sequence>MSLKLYNDQSVELIAKHQRIERRLSNVWGKRSLERRLSSTWGKRGISSNSDENVLDDLCEQYLLTRRLQEPASRKHEMQHLNSDESNPEVHELYRQPNYLEHTDQEPNEDTSIDETRNLSS</sequence>
<dbReference type="Proteomes" id="UP000682733">
    <property type="component" value="Unassembled WGS sequence"/>
</dbReference>
<evidence type="ECO:0000313" key="2">
    <source>
        <dbReference type="EMBL" id="CAF0750214.1"/>
    </source>
</evidence>
<evidence type="ECO:0000313" key="4">
    <source>
        <dbReference type="EMBL" id="CAF3528814.1"/>
    </source>
</evidence>
<evidence type="ECO:0000256" key="1">
    <source>
        <dbReference type="SAM" id="MobiDB-lite"/>
    </source>
</evidence>
<dbReference type="EMBL" id="CAJNOK010000396">
    <property type="protein sequence ID" value="CAF0750214.1"/>
    <property type="molecule type" value="Genomic_DNA"/>
</dbReference>
<feature type="compositionally biased region" description="Basic and acidic residues" evidence="1">
    <location>
        <begin position="70"/>
        <end position="94"/>
    </location>
</feature>
<dbReference type="AlphaFoldDB" id="A0A814R6P7"/>
<reference evidence="3" key="1">
    <citation type="submission" date="2021-02" db="EMBL/GenBank/DDBJ databases">
        <authorList>
            <person name="Nowell W R."/>
        </authorList>
    </citation>
    <scope>NUCLEOTIDE SEQUENCE</scope>
</reference>
<proteinExistence type="predicted"/>
<feature type="region of interest" description="Disordered" evidence="1">
    <location>
        <begin position="70"/>
        <end position="121"/>
    </location>
</feature>
<name>A0A814R6P7_9BILA</name>
<gene>
    <name evidence="3" type="ORF">GPM918_LOCUS20061</name>
    <name evidence="2" type="ORF">OVA965_LOCUS1965</name>
    <name evidence="5" type="ORF">SRO942_LOCUS20054</name>
    <name evidence="4" type="ORF">TMI583_LOCUS1965</name>
</gene>
<dbReference type="EMBL" id="CAJOBC010006240">
    <property type="protein sequence ID" value="CAF3891936.1"/>
    <property type="molecule type" value="Genomic_DNA"/>
</dbReference>
<protein>
    <submittedName>
        <fullName evidence="3">Uncharacterized protein</fullName>
    </submittedName>
</protein>
<comment type="caution">
    <text evidence="3">The sequence shown here is derived from an EMBL/GenBank/DDBJ whole genome shotgun (WGS) entry which is preliminary data.</text>
</comment>
<dbReference type="Proteomes" id="UP000681722">
    <property type="component" value="Unassembled WGS sequence"/>
</dbReference>
<dbReference type="EMBL" id="CAJNOQ010006242">
    <property type="protein sequence ID" value="CAF1128464.1"/>
    <property type="molecule type" value="Genomic_DNA"/>
</dbReference>
<evidence type="ECO:0000313" key="3">
    <source>
        <dbReference type="EMBL" id="CAF1128464.1"/>
    </source>
</evidence>
<dbReference type="EMBL" id="CAJOBA010000396">
    <property type="protein sequence ID" value="CAF3528814.1"/>
    <property type="molecule type" value="Genomic_DNA"/>
</dbReference>
<dbReference type="Proteomes" id="UP000663829">
    <property type="component" value="Unassembled WGS sequence"/>
</dbReference>
<keyword evidence="6" id="KW-1185">Reference proteome</keyword>
<accession>A0A814R6P7</accession>
<evidence type="ECO:0000313" key="5">
    <source>
        <dbReference type="EMBL" id="CAF3891936.1"/>
    </source>
</evidence>
<evidence type="ECO:0000313" key="6">
    <source>
        <dbReference type="Proteomes" id="UP000663829"/>
    </source>
</evidence>